<keyword evidence="2" id="KW-1185">Reference proteome</keyword>
<reference evidence="1 2" key="1">
    <citation type="submission" date="2013-12" db="EMBL/GenBank/DDBJ databases">
        <title>Draft genome of the parsitic nematode Ancylostoma duodenale.</title>
        <authorList>
            <person name="Mitreva M."/>
        </authorList>
    </citation>
    <scope>NUCLEOTIDE SEQUENCE [LARGE SCALE GENOMIC DNA]</scope>
    <source>
        <strain evidence="1 2">Zhejiang</strain>
    </source>
</reference>
<gene>
    <name evidence="1" type="ORF">ANCDUO_00845</name>
</gene>
<organism evidence="1 2">
    <name type="scientific">Ancylostoma duodenale</name>
    <dbReference type="NCBI Taxonomy" id="51022"/>
    <lineage>
        <taxon>Eukaryota</taxon>
        <taxon>Metazoa</taxon>
        <taxon>Ecdysozoa</taxon>
        <taxon>Nematoda</taxon>
        <taxon>Chromadorea</taxon>
        <taxon>Rhabditida</taxon>
        <taxon>Rhabditina</taxon>
        <taxon>Rhabditomorpha</taxon>
        <taxon>Strongyloidea</taxon>
        <taxon>Ancylostomatidae</taxon>
        <taxon>Ancylostomatinae</taxon>
        <taxon>Ancylostoma</taxon>
    </lineage>
</organism>
<protein>
    <submittedName>
        <fullName evidence="1">Uncharacterized protein</fullName>
    </submittedName>
</protein>
<dbReference type="Proteomes" id="UP000054047">
    <property type="component" value="Unassembled WGS sequence"/>
</dbReference>
<dbReference type="OrthoDB" id="5889053at2759"/>
<sequence>MEFTRKKLMAATEPRTSIKLAARSIAEYRNVIPCLKDSEGKKATSRLGMEAVIMQYCEQLFRSTMATTPDRMLTSFPENTLQFTPSKIRHAVESVLSGECSGEDKLVVEDVKACGRPLHVALPRMFTR</sequence>
<evidence type="ECO:0000313" key="2">
    <source>
        <dbReference type="Proteomes" id="UP000054047"/>
    </source>
</evidence>
<dbReference type="AlphaFoldDB" id="A0A0C2DFQ4"/>
<accession>A0A0C2DFQ4</accession>
<evidence type="ECO:0000313" key="1">
    <source>
        <dbReference type="EMBL" id="KIH68813.1"/>
    </source>
</evidence>
<proteinExistence type="predicted"/>
<name>A0A0C2DFQ4_9BILA</name>
<dbReference type="EMBL" id="KN726286">
    <property type="protein sequence ID" value="KIH68813.1"/>
    <property type="molecule type" value="Genomic_DNA"/>
</dbReference>